<dbReference type="SUPFAM" id="SSF109854">
    <property type="entry name" value="DinB/YfiT-like putative metalloenzymes"/>
    <property type="match status" value="1"/>
</dbReference>
<dbReference type="OrthoDB" id="9796039at2"/>
<dbReference type="EMBL" id="BJYL01000011">
    <property type="protein sequence ID" value="GEN82575.1"/>
    <property type="molecule type" value="Genomic_DNA"/>
</dbReference>
<keyword evidence="2" id="KW-0378">Hydrolase</keyword>
<dbReference type="AlphaFoldDB" id="A0A511Z545"/>
<gene>
    <name evidence="2" type="ORF">SLU01_08870</name>
</gene>
<dbReference type="RefSeq" id="WP_147055744.1">
    <property type="nucleotide sequence ID" value="NZ_BJYL01000011.1"/>
</dbReference>
<feature type="domain" description="DinB-like" evidence="1">
    <location>
        <begin position="32"/>
        <end position="163"/>
    </location>
</feature>
<dbReference type="Proteomes" id="UP000321901">
    <property type="component" value="Unassembled WGS sequence"/>
</dbReference>
<sequence>MDVTFPIGELQVPEKVTLANVQEWLKDIETYTTRLREVVDSLTEEELSKTYRNGAWTVRQLVHHIADSQLNMYQRLKLALTDENPTIPAFDQDKWAVQPDTQLPVESSIKILEGINERIVFLGNNLTEEQLERTFTHEQNGAITVATKLAKLAWHENHHLEHINIALKTDSERVYYK</sequence>
<dbReference type="GO" id="GO:0016787">
    <property type="term" value="F:hydrolase activity"/>
    <property type="evidence" value="ECO:0007669"/>
    <property type="project" value="UniProtKB-KW"/>
</dbReference>
<dbReference type="NCBIfam" id="NF009807">
    <property type="entry name" value="PRK13291.1"/>
    <property type="match status" value="1"/>
</dbReference>
<protein>
    <submittedName>
        <fullName evidence="2">Putative metal-dependent hydrolase</fullName>
    </submittedName>
</protein>
<dbReference type="InterPro" id="IPR034660">
    <property type="entry name" value="DinB/YfiT-like"/>
</dbReference>
<comment type="caution">
    <text evidence="2">The sequence shown here is derived from an EMBL/GenBank/DDBJ whole genome shotgun (WGS) entry which is preliminary data.</text>
</comment>
<dbReference type="Pfam" id="PF12867">
    <property type="entry name" value="DinB_2"/>
    <property type="match status" value="1"/>
</dbReference>
<name>A0A511Z545_9BACL</name>
<dbReference type="InterPro" id="IPR024775">
    <property type="entry name" value="DinB-like"/>
</dbReference>
<keyword evidence="3" id="KW-1185">Reference proteome</keyword>
<reference evidence="2 3" key="1">
    <citation type="submission" date="2019-07" db="EMBL/GenBank/DDBJ databases">
        <title>Whole genome shotgun sequence of Sporosarcina luteola NBRC 105378.</title>
        <authorList>
            <person name="Hosoyama A."/>
            <person name="Uohara A."/>
            <person name="Ohji S."/>
            <person name="Ichikawa N."/>
        </authorList>
    </citation>
    <scope>NUCLEOTIDE SEQUENCE [LARGE SCALE GENOMIC DNA]</scope>
    <source>
        <strain evidence="2 3">NBRC 105378</strain>
    </source>
</reference>
<dbReference type="Gene3D" id="1.20.120.450">
    <property type="entry name" value="dinb family like domain"/>
    <property type="match status" value="1"/>
</dbReference>
<evidence type="ECO:0000259" key="1">
    <source>
        <dbReference type="Pfam" id="PF12867"/>
    </source>
</evidence>
<evidence type="ECO:0000313" key="2">
    <source>
        <dbReference type="EMBL" id="GEN82575.1"/>
    </source>
</evidence>
<proteinExistence type="predicted"/>
<accession>A0A511Z545</accession>
<organism evidence="2 3">
    <name type="scientific">Sporosarcina luteola</name>
    <dbReference type="NCBI Taxonomy" id="582850"/>
    <lineage>
        <taxon>Bacteria</taxon>
        <taxon>Bacillati</taxon>
        <taxon>Bacillota</taxon>
        <taxon>Bacilli</taxon>
        <taxon>Bacillales</taxon>
        <taxon>Caryophanaceae</taxon>
        <taxon>Sporosarcina</taxon>
    </lineage>
</organism>
<evidence type="ECO:0000313" key="3">
    <source>
        <dbReference type="Proteomes" id="UP000321901"/>
    </source>
</evidence>